<keyword evidence="9 11" id="KW-1133">Transmembrane helix</keyword>
<dbReference type="GO" id="GO:0009236">
    <property type="term" value="P:cobalamin biosynthetic process"/>
    <property type="evidence" value="ECO:0007669"/>
    <property type="project" value="UniProtKB-UniRule"/>
</dbReference>
<dbReference type="Pfam" id="PF03186">
    <property type="entry name" value="CobD_Cbib"/>
    <property type="match status" value="2"/>
</dbReference>
<dbReference type="UniPathway" id="UPA00148"/>
<evidence type="ECO:0000256" key="5">
    <source>
        <dbReference type="ARBA" id="ARBA00016185"/>
    </source>
</evidence>
<feature type="region of interest" description="Disordered" evidence="12">
    <location>
        <begin position="115"/>
        <end position="146"/>
    </location>
</feature>
<evidence type="ECO:0000256" key="10">
    <source>
        <dbReference type="ARBA" id="ARBA00023136"/>
    </source>
</evidence>
<feature type="transmembrane region" description="Helical" evidence="11">
    <location>
        <begin position="68"/>
        <end position="94"/>
    </location>
</feature>
<dbReference type="GO" id="GO:0005886">
    <property type="term" value="C:plasma membrane"/>
    <property type="evidence" value="ECO:0007669"/>
    <property type="project" value="UniProtKB-SubCell"/>
</dbReference>
<dbReference type="PANTHER" id="PTHR34308:SF1">
    <property type="entry name" value="COBALAMIN BIOSYNTHESIS PROTEIN CBIB"/>
    <property type="match status" value="1"/>
</dbReference>
<evidence type="ECO:0000256" key="4">
    <source>
        <dbReference type="ARBA" id="ARBA00006263"/>
    </source>
</evidence>
<dbReference type="InterPro" id="IPR004485">
    <property type="entry name" value="Cobalamin_biosynth_CobD/CbiB"/>
</dbReference>
<organism evidence="13 14">
    <name type="scientific">Haloterrigena alkaliphila</name>
    <dbReference type="NCBI Taxonomy" id="2816475"/>
    <lineage>
        <taxon>Archaea</taxon>
        <taxon>Methanobacteriati</taxon>
        <taxon>Methanobacteriota</taxon>
        <taxon>Stenosarchaea group</taxon>
        <taxon>Halobacteria</taxon>
        <taxon>Halobacteriales</taxon>
        <taxon>Natrialbaceae</taxon>
        <taxon>Haloterrigena</taxon>
    </lineage>
</organism>
<evidence type="ECO:0000256" key="6">
    <source>
        <dbReference type="ARBA" id="ARBA00022475"/>
    </source>
</evidence>
<feature type="transmembrane region" description="Helical" evidence="11">
    <location>
        <begin position="320"/>
        <end position="341"/>
    </location>
</feature>
<evidence type="ECO:0000313" key="14">
    <source>
        <dbReference type="Proteomes" id="UP000663203"/>
    </source>
</evidence>
<keyword evidence="10 11" id="KW-0472">Membrane</keyword>
<comment type="similarity">
    <text evidence="4 11">Belongs to the CobD/CbiB family.</text>
</comment>
<evidence type="ECO:0000256" key="7">
    <source>
        <dbReference type="ARBA" id="ARBA00022573"/>
    </source>
</evidence>
<dbReference type="PANTHER" id="PTHR34308">
    <property type="entry name" value="COBALAMIN BIOSYNTHESIS PROTEIN CBIB"/>
    <property type="match status" value="1"/>
</dbReference>
<feature type="transmembrane region" description="Helical" evidence="11">
    <location>
        <begin position="353"/>
        <end position="372"/>
    </location>
</feature>
<keyword evidence="7 11" id="KW-0169">Cobalamin biosynthesis</keyword>
<reference evidence="13 14" key="1">
    <citation type="submission" date="2021-03" db="EMBL/GenBank/DDBJ databases">
        <title>Haloterrigena longa sp. nov. and Haloterrigena limicola sp. nov., extremely halophilic archaea isolated from a salt lake.</title>
        <authorList>
            <person name="Henglin C."/>
        </authorList>
    </citation>
    <scope>NUCLEOTIDE SEQUENCE [LARGE SCALE GENOMIC DNA]</scope>
    <source>
        <strain evidence="13 14">KZCA68</strain>
    </source>
</reference>
<comment type="function">
    <text evidence="1 11">Converts cobyric acid to cobinamide by the addition of aminopropanol on the F carboxylic group.</text>
</comment>
<comment type="caution">
    <text evidence="11">Lacks conserved residue(s) required for the propagation of feature annotation.</text>
</comment>
<protein>
    <recommendedName>
        <fullName evidence="5 11">Probable cobalamin biosynthesis protein CobD</fullName>
    </recommendedName>
</protein>
<dbReference type="Proteomes" id="UP000663203">
    <property type="component" value="Chromosome"/>
</dbReference>
<evidence type="ECO:0000256" key="12">
    <source>
        <dbReference type="SAM" id="MobiDB-lite"/>
    </source>
</evidence>
<comment type="subcellular location">
    <subcellularLocation>
        <location evidence="2 11">Cell membrane</location>
        <topology evidence="2 11">Multi-pass membrane protein</topology>
    </subcellularLocation>
</comment>
<dbReference type="GeneID" id="63186117"/>
<evidence type="ECO:0000256" key="11">
    <source>
        <dbReference type="HAMAP-Rule" id="MF_00024"/>
    </source>
</evidence>
<dbReference type="GO" id="GO:0015420">
    <property type="term" value="F:ABC-type vitamin B12 transporter activity"/>
    <property type="evidence" value="ECO:0007669"/>
    <property type="project" value="UniProtKB-UniRule"/>
</dbReference>
<dbReference type="RefSeq" id="WP_207289438.1">
    <property type="nucleotide sequence ID" value="NZ_CP071462.1"/>
</dbReference>
<evidence type="ECO:0000256" key="3">
    <source>
        <dbReference type="ARBA" id="ARBA00004953"/>
    </source>
</evidence>
<keyword evidence="6 11" id="KW-1003">Cell membrane</keyword>
<dbReference type="HAMAP" id="MF_00024">
    <property type="entry name" value="CobD_CbiB"/>
    <property type="match status" value="1"/>
</dbReference>
<accession>A0A8A2VHN3</accession>
<comment type="pathway">
    <text evidence="3 11">Cofactor biosynthesis; adenosylcobalamin biosynthesis.</text>
</comment>
<dbReference type="EMBL" id="CP071462">
    <property type="protein sequence ID" value="QSW99832.1"/>
    <property type="molecule type" value="Genomic_DNA"/>
</dbReference>
<evidence type="ECO:0000256" key="9">
    <source>
        <dbReference type="ARBA" id="ARBA00022989"/>
    </source>
</evidence>
<evidence type="ECO:0000256" key="1">
    <source>
        <dbReference type="ARBA" id="ARBA00003384"/>
    </source>
</evidence>
<evidence type="ECO:0000313" key="13">
    <source>
        <dbReference type="EMBL" id="QSW99832.1"/>
    </source>
</evidence>
<sequence length="385" mass="38721">MLLTIIALFGLAFSLDLLVGEPPTPAHPVAWFGRLVGALDREWAATERGQRLAGVGIALLAPLVPAGAAAGVVLLAGAYSALAAAVVAGVVLFLTTSLRSLLELTRAVVDATADVAAGESESESDSGDGYGPDSGDKPGPDSGDGLEAARERVRGLVGRDTAGLSAAEIRSAAVESAGENLADGLVATLLPFALLAPLSLPAAAAAAAWVKGVNTLDSMLGYPSKPHGTASARLDDLVMWLPARLTAVAIAVAGVDPLALRRAAEWARDPPSPNSGWPMATLACVLSVRLRKRGVYDLNPAADLPTAADAERAIAVVGRAAVVVVLFTIALAAAVTALAPLEAGQPIPTDPTAGVGVALGAGLAFLGDPLAVPAWPIPKPEVVFA</sequence>
<evidence type="ECO:0000256" key="8">
    <source>
        <dbReference type="ARBA" id="ARBA00022692"/>
    </source>
</evidence>
<dbReference type="GO" id="GO:0048472">
    <property type="term" value="F:threonine-phosphate decarboxylase activity"/>
    <property type="evidence" value="ECO:0007669"/>
    <property type="project" value="InterPro"/>
</dbReference>
<name>A0A8A2VHN3_9EURY</name>
<keyword evidence="14" id="KW-1185">Reference proteome</keyword>
<evidence type="ECO:0000256" key="2">
    <source>
        <dbReference type="ARBA" id="ARBA00004651"/>
    </source>
</evidence>
<proteinExistence type="inferred from homology"/>
<dbReference type="KEGG" id="hakz:J0X25_02390"/>
<keyword evidence="8 11" id="KW-0812">Transmembrane</keyword>
<gene>
    <name evidence="11" type="primary">cobD</name>
    <name evidence="13" type="ORF">J0X25_02390</name>
</gene>
<dbReference type="AlphaFoldDB" id="A0A8A2VHN3"/>